<evidence type="ECO:0000313" key="3">
    <source>
        <dbReference type="EMBL" id="GAA0155804.1"/>
    </source>
</evidence>
<feature type="region of interest" description="Disordered" evidence="1">
    <location>
        <begin position="21"/>
        <end position="155"/>
    </location>
</feature>
<dbReference type="PANTHER" id="PTHR33923:SF2">
    <property type="entry name" value="CALMODULIN-BINDING PROTEIN-RELATED"/>
    <property type="match status" value="1"/>
</dbReference>
<feature type="compositionally biased region" description="Pro residues" evidence="1">
    <location>
        <begin position="77"/>
        <end position="91"/>
    </location>
</feature>
<feature type="compositionally biased region" description="Polar residues" evidence="1">
    <location>
        <begin position="100"/>
        <end position="111"/>
    </location>
</feature>
<sequence length="825" mass="92520">MVQRMVPNKLGIQADYVKPEKALSGNLKPPSFQHQDIKKRGADLKKTMKKSGSFKRQETERLHSSSMKRQIKQSQPGKPPPEDNPGTPRKPSPIKGVMDTTPNYMKSTTSSDARKERGVQVSSRSPKTSSDCKISVRRNSLSSNRKPSTNSANKPVVRNLTKVPSFKPIRTSAKKCSQMILCENLKVQRATCSSTIKDHKFPAYLTLSPGANEATGTSNIKVCPYTYCSLNGHHHHHALPPLKSFMLAKRRILKAQRNIKLGCLSPRRKKPIQNTMEEAEVQQWDSHENPPSGNSSLNQEEHEEYFIEIFSKEKKDQDIADCPVSDTKVSVYVQDEFATDNREDKQSSLGDQLDSFLEKNRNIGVGQKLYTPKTQGKIELDFLDFLYEMEVESAPSVQSEDTDTENYYVDRDAGVYIGGSHPGGRKFIKINDTIDLERANSPLDNALFLDGASEVYDESFTSEIMQELIHTENAYEAWSGDDDSEFISSHENIYDDQNHSTIGTDESDDHLDDMFTADSARLKIDEHGIRMMNEAQSNDAFFQKMNPETEDCHDKGSQAFDGPHAFSENPMEKLTTSIGTQTENECEYQHDMSWKLAEVHKRSIGTQTDFEDELKENTCFQMDQLASGNMNEKEGKHSIDGIENITLLQNSDEDANQTVAGGNDNGNLSFADENNANESGLNKVVAESAHPQEASGTENREKHVGDCSPEEIVKLNRIIKGNKSVISQNEEQIEFNPRAPNFLPVEPGQDAEKVDLRHLTMDEKRNADEWMVDYALQQALTKLAPARKREVALLVKAFETVTPIPNESRERLSSTASVKGKTVLA</sequence>
<feature type="domain" description="Calmodulin-binding" evidence="2">
    <location>
        <begin position="688"/>
        <end position="803"/>
    </location>
</feature>
<feature type="region of interest" description="Disordered" evidence="1">
    <location>
        <begin position="687"/>
        <end position="706"/>
    </location>
</feature>
<dbReference type="InterPro" id="IPR044681">
    <property type="entry name" value="PICBP-like"/>
</dbReference>
<organism evidence="3 4">
    <name type="scientific">Lithospermum erythrorhizon</name>
    <name type="common">Purple gromwell</name>
    <name type="synonym">Lithospermum officinale var. erythrorhizon</name>
    <dbReference type="NCBI Taxonomy" id="34254"/>
    <lineage>
        <taxon>Eukaryota</taxon>
        <taxon>Viridiplantae</taxon>
        <taxon>Streptophyta</taxon>
        <taxon>Embryophyta</taxon>
        <taxon>Tracheophyta</taxon>
        <taxon>Spermatophyta</taxon>
        <taxon>Magnoliopsida</taxon>
        <taxon>eudicotyledons</taxon>
        <taxon>Gunneridae</taxon>
        <taxon>Pentapetalae</taxon>
        <taxon>asterids</taxon>
        <taxon>lamiids</taxon>
        <taxon>Boraginales</taxon>
        <taxon>Boraginaceae</taxon>
        <taxon>Boraginoideae</taxon>
        <taxon>Lithospermeae</taxon>
        <taxon>Lithospermum</taxon>
    </lineage>
</organism>
<feature type="compositionally biased region" description="Polar residues" evidence="1">
    <location>
        <begin position="120"/>
        <end position="153"/>
    </location>
</feature>
<feature type="region of interest" description="Disordered" evidence="1">
    <location>
        <begin position="806"/>
        <end position="825"/>
    </location>
</feature>
<feature type="region of interest" description="Disordered" evidence="1">
    <location>
        <begin position="278"/>
        <end position="299"/>
    </location>
</feature>
<accession>A0AAV3PVL0</accession>
<evidence type="ECO:0000313" key="4">
    <source>
        <dbReference type="Proteomes" id="UP001454036"/>
    </source>
</evidence>
<feature type="compositionally biased region" description="Basic and acidic residues" evidence="1">
    <location>
        <begin position="35"/>
        <end position="46"/>
    </location>
</feature>
<comment type="caution">
    <text evidence="3">The sequence shown here is derived from an EMBL/GenBank/DDBJ whole genome shotgun (WGS) entry which is preliminary data.</text>
</comment>
<evidence type="ECO:0000259" key="2">
    <source>
        <dbReference type="SMART" id="SM01054"/>
    </source>
</evidence>
<dbReference type="PANTHER" id="PTHR33923">
    <property type="entry name" value="CALMODULIN-BINDING PROTEIN-RELATED"/>
    <property type="match status" value="1"/>
</dbReference>
<gene>
    <name evidence="3" type="ORF">LIER_13447</name>
</gene>
<proteinExistence type="predicted"/>
<dbReference type="Proteomes" id="UP001454036">
    <property type="component" value="Unassembled WGS sequence"/>
</dbReference>
<evidence type="ECO:0000256" key="1">
    <source>
        <dbReference type="SAM" id="MobiDB-lite"/>
    </source>
</evidence>
<dbReference type="AlphaFoldDB" id="A0AAV3PVL0"/>
<name>A0AAV3PVL0_LITER</name>
<dbReference type="EMBL" id="BAABME010002720">
    <property type="protein sequence ID" value="GAA0155804.1"/>
    <property type="molecule type" value="Genomic_DNA"/>
</dbReference>
<keyword evidence="4" id="KW-1185">Reference proteome</keyword>
<dbReference type="GO" id="GO:0005516">
    <property type="term" value="F:calmodulin binding"/>
    <property type="evidence" value="ECO:0007669"/>
    <property type="project" value="InterPro"/>
</dbReference>
<dbReference type="Pfam" id="PF07839">
    <property type="entry name" value="CaM_binding"/>
    <property type="match status" value="1"/>
</dbReference>
<reference evidence="3 4" key="1">
    <citation type="submission" date="2024-01" db="EMBL/GenBank/DDBJ databases">
        <title>The complete chloroplast genome sequence of Lithospermum erythrorhizon: insights into the phylogenetic relationship among Boraginaceae species and the maternal lineages of purple gromwells.</title>
        <authorList>
            <person name="Okada T."/>
            <person name="Watanabe K."/>
        </authorList>
    </citation>
    <scope>NUCLEOTIDE SEQUENCE [LARGE SCALE GENOMIC DNA]</scope>
</reference>
<dbReference type="SMART" id="SM01054">
    <property type="entry name" value="CaM_binding"/>
    <property type="match status" value="1"/>
</dbReference>
<dbReference type="InterPro" id="IPR012417">
    <property type="entry name" value="CaM-bd_dom_pln"/>
</dbReference>
<feature type="compositionally biased region" description="Polar residues" evidence="1">
    <location>
        <begin position="289"/>
        <end position="298"/>
    </location>
</feature>
<feature type="compositionally biased region" description="Polar residues" evidence="1">
    <location>
        <begin position="64"/>
        <end position="76"/>
    </location>
</feature>
<protein>
    <recommendedName>
        <fullName evidence="2">Calmodulin-binding domain-containing protein</fullName>
    </recommendedName>
</protein>